<dbReference type="STRING" id="6216.A0A0R3SNI9"/>
<proteinExistence type="predicted"/>
<name>A0A0R3SNI9_HYMDI</name>
<dbReference type="AlphaFoldDB" id="A0A0R3SNI9"/>
<dbReference type="WBParaSite" id="HDID_0000650401-mRNA-1">
    <property type="protein sequence ID" value="HDID_0000650401-mRNA-1"/>
    <property type="gene ID" value="HDID_0000650401"/>
</dbReference>
<organism evidence="1">
    <name type="scientific">Hymenolepis diminuta</name>
    <name type="common">Rat tapeworm</name>
    <dbReference type="NCBI Taxonomy" id="6216"/>
    <lineage>
        <taxon>Eukaryota</taxon>
        <taxon>Metazoa</taxon>
        <taxon>Spiralia</taxon>
        <taxon>Lophotrochozoa</taxon>
        <taxon>Platyhelminthes</taxon>
        <taxon>Cestoda</taxon>
        <taxon>Eucestoda</taxon>
        <taxon>Cyclophyllidea</taxon>
        <taxon>Hymenolepididae</taxon>
        <taxon>Hymenolepis</taxon>
    </lineage>
</organism>
<sequence>LKTRLDSERIDIPRLSTLLSSADGDANVWLKQQVEILLRECGSPLAGAVSTNNVSGVGTTSGGNSMVCAGTGSLGPPSKGSAGKSYWSSLPKEALKTYSTE</sequence>
<evidence type="ECO:0000313" key="1">
    <source>
        <dbReference type="WBParaSite" id="HDID_0000650401-mRNA-1"/>
    </source>
</evidence>
<accession>A0A0R3SNI9</accession>
<protein>
    <submittedName>
        <fullName evidence="1">Calponin-homology (CH) domain-containing protein</fullName>
    </submittedName>
</protein>
<reference evidence="1" key="1">
    <citation type="submission" date="2017-02" db="UniProtKB">
        <authorList>
            <consortium name="WormBaseParasite"/>
        </authorList>
    </citation>
    <scope>IDENTIFICATION</scope>
</reference>